<comment type="caution">
    <text evidence="9">The sequence shown here is derived from an EMBL/GenBank/DDBJ whole genome shotgun (WGS) entry which is preliminary data.</text>
</comment>
<evidence type="ECO:0000256" key="2">
    <source>
        <dbReference type="ARBA" id="ARBA00007776"/>
    </source>
</evidence>
<dbReference type="Proteomes" id="UP000277108">
    <property type="component" value="Unassembled WGS sequence"/>
</dbReference>
<comment type="similarity">
    <text evidence="2">Belongs to the MreD family.</text>
</comment>
<evidence type="ECO:0000313" key="10">
    <source>
        <dbReference type="Proteomes" id="UP000277108"/>
    </source>
</evidence>
<evidence type="ECO:0000256" key="4">
    <source>
        <dbReference type="ARBA" id="ARBA00022692"/>
    </source>
</evidence>
<sequence>MQYILLILIAICCFYFDSLLSLYNPFHIGGMDIYIVPHLLFMYVLVVAIYKDSKTAYIIAFLAGIFNDLYYSTVYGIYTFIFVFTVFIMTFMFRMFYRHIKTMLIIILFLTFILDVYTYSMFRLVDLHHTSLMTFLWFKAIPSLILNALLLVILFPWIIKLLNVVKRISFNKEH</sequence>
<protein>
    <submittedName>
        <fullName evidence="9">Rod shape-determining protein MreD</fullName>
    </submittedName>
</protein>
<dbReference type="GO" id="GO:0008360">
    <property type="term" value="P:regulation of cell shape"/>
    <property type="evidence" value="ECO:0007669"/>
    <property type="project" value="UniProtKB-KW"/>
</dbReference>
<dbReference type="GO" id="GO:0005886">
    <property type="term" value="C:plasma membrane"/>
    <property type="evidence" value="ECO:0007669"/>
    <property type="project" value="UniProtKB-SubCell"/>
</dbReference>
<dbReference type="RefSeq" id="WP_123807642.1">
    <property type="nucleotide sequence ID" value="NZ_RKRK01000002.1"/>
</dbReference>
<feature type="transmembrane region" description="Helical" evidence="8">
    <location>
        <begin position="134"/>
        <end position="159"/>
    </location>
</feature>
<feature type="transmembrane region" description="Helical" evidence="8">
    <location>
        <begin position="104"/>
        <end position="122"/>
    </location>
</feature>
<reference evidence="9 10" key="1">
    <citation type="submission" date="2018-11" db="EMBL/GenBank/DDBJ databases">
        <title>Genomic Encyclopedia of Type Strains, Phase IV (KMG-IV): sequencing the most valuable type-strain genomes for metagenomic binning, comparative biology and taxonomic classification.</title>
        <authorList>
            <person name="Goeker M."/>
        </authorList>
    </citation>
    <scope>NUCLEOTIDE SEQUENCE [LARGE SCALE GENOMIC DNA]</scope>
    <source>
        <strain evidence="9 10">DSM 29158</strain>
    </source>
</reference>
<evidence type="ECO:0000256" key="8">
    <source>
        <dbReference type="SAM" id="Phobius"/>
    </source>
</evidence>
<dbReference type="EMBL" id="RKRK01000002">
    <property type="protein sequence ID" value="RPF58206.1"/>
    <property type="molecule type" value="Genomic_DNA"/>
</dbReference>
<evidence type="ECO:0000256" key="3">
    <source>
        <dbReference type="ARBA" id="ARBA00022475"/>
    </source>
</evidence>
<keyword evidence="4 8" id="KW-0812">Transmembrane</keyword>
<evidence type="ECO:0000256" key="7">
    <source>
        <dbReference type="ARBA" id="ARBA00023136"/>
    </source>
</evidence>
<name>A0A3N5BK02_9BACL</name>
<proteinExistence type="inferred from homology"/>
<evidence type="ECO:0000256" key="6">
    <source>
        <dbReference type="ARBA" id="ARBA00022989"/>
    </source>
</evidence>
<keyword evidence="10" id="KW-1185">Reference proteome</keyword>
<gene>
    <name evidence="9" type="ORF">EDD62_0848</name>
</gene>
<evidence type="ECO:0000313" key="9">
    <source>
        <dbReference type="EMBL" id="RPF58206.1"/>
    </source>
</evidence>
<organism evidence="9 10">
    <name type="scientific">Abyssicoccus albus</name>
    <dbReference type="NCBI Taxonomy" id="1817405"/>
    <lineage>
        <taxon>Bacteria</taxon>
        <taxon>Bacillati</taxon>
        <taxon>Bacillota</taxon>
        <taxon>Bacilli</taxon>
        <taxon>Bacillales</taxon>
        <taxon>Abyssicoccaceae</taxon>
    </lineage>
</organism>
<feature type="transmembrane region" description="Helical" evidence="8">
    <location>
        <begin position="77"/>
        <end position="97"/>
    </location>
</feature>
<dbReference type="AlphaFoldDB" id="A0A3N5BK02"/>
<evidence type="ECO:0000256" key="5">
    <source>
        <dbReference type="ARBA" id="ARBA00022960"/>
    </source>
</evidence>
<dbReference type="NCBIfam" id="TIGR03426">
    <property type="entry name" value="shape_MreD"/>
    <property type="match status" value="1"/>
</dbReference>
<evidence type="ECO:0000256" key="1">
    <source>
        <dbReference type="ARBA" id="ARBA00004651"/>
    </source>
</evidence>
<keyword evidence="3" id="KW-1003">Cell membrane</keyword>
<keyword evidence="6 8" id="KW-1133">Transmembrane helix</keyword>
<dbReference type="OrthoDB" id="2418071at2"/>
<keyword evidence="7 8" id="KW-0472">Membrane</keyword>
<keyword evidence="5" id="KW-0133">Cell shape</keyword>
<comment type="subcellular location">
    <subcellularLocation>
        <location evidence="1">Cell membrane</location>
        <topology evidence="1">Multi-pass membrane protein</topology>
    </subcellularLocation>
</comment>
<feature type="transmembrane region" description="Helical" evidence="8">
    <location>
        <begin position="31"/>
        <end position="50"/>
    </location>
</feature>
<dbReference type="Pfam" id="PF04093">
    <property type="entry name" value="MreD"/>
    <property type="match status" value="1"/>
</dbReference>
<dbReference type="InterPro" id="IPR007227">
    <property type="entry name" value="Cell_shape_determining_MreD"/>
</dbReference>
<accession>A0A3N5BK02</accession>